<evidence type="ECO:0000256" key="3">
    <source>
        <dbReference type="ARBA" id="ARBA00024018"/>
    </source>
</evidence>
<dbReference type="Proteomes" id="UP000594638">
    <property type="component" value="Unassembled WGS sequence"/>
</dbReference>
<dbReference type="GO" id="GO:0004497">
    <property type="term" value="F:monooxygenase activity"/>
    <property type="evidence" value="ECO:0007669"/>
    <property type="project" value="UniProtKB-KW"/>
</dbReference>
<evidence type="ECO:0000259" key="4">
    <source>
        <dbReference type="Pfam" id="PF01494"/>
    </source>
</evidence>
<evidence type="ECO:0000256" key="1">
    <source>
        <dbReference type="ARBA" id="ARBA00023002"/>
    </source>
</evidence>
<protein>
    <submittedName>
        <fullName evidence="5">Kynurenine 3-monooxygenase</fullName>
    </submittedName>
</protein>
<organism evidence="5 6">
    <name type="scientific">Olea europaea subsp. europaea</name>
    <dbReference type="NCBI Taxonomy" id="158383"/>
    <lineage>
        <taxon>Eukaryota</taxon>
        <taxon>Viridiplantae</taxon>
        <taxon>Streptophyta</taxon>
        <taxon>Embryophyta</taxon>
        <taxon>Tracheophyta</taxon>
        <taxon>Spermatophyta</taxon>
        <taxon>Magnoliopsida</taxon>
        <taxon>eudicotyledons</taxon>
        <taxon>Gunneridae</taxon>
        <taxon>Pentapetalae</taxon>
        <taxon>asterids</taxon>
        <taxon>lamiids</taxon>
        <taxon>Lamiales</taxon>
        <taxon>Oleaceae</taxon>
        <taxon>Oleeae</taxon>
        <taxon>Olea</taxon>
    </lineage>
</organism>
<dbReference type="Pfam" id="PF01494">
    <property type="entry name" value="FAD_binding_3"/>
    <property type="match status" value="1"/>
</dbReference>
<dbReference type="EMBL" id="CACTIH010009149">
    <property type="protein sequence ID" value="CAA3026034.1"/>
    <property type="molecule type" value="Genomic_DNA"/>
</dbReference>
<dbReference type="OrthoDB" id="655030at2759"/>
<sequence length="397" mass="43996">MEVVEDIVIIGAGIAGLTTSSGLHRLGLRSLVLESSDGLRTTGFAFTMWTNAWKALDAIGVGDILRQKHNQLSGILTTSVVSGLSTSEISFKDHDVRCVNRKALLEILENELPRGTIRYSSKVVCIQDAGFFKSIHLSDGTVIKTKVLIGCDGVNSEVAKFLGFSKPAFVGRSAIRGFVDFKDGHGFEPKFSQFFGKGVRYGILPCDEHSVYWFFTYSPSSQDRDIEKDPVRMKQFLLSKLGNVSDKIKAVFENTDLNNMVCSPLRFRHPWELLWGNISKDNVCVAGDALHPMTPDLGQGGCSAIEDGVVLARVLAEGLREKQENAEEIEYQRIKTALGKFAKERRWRGFDLICTSYMVGYIQQSEGIVMNFLRDNILAKFLAGTLLKKASFDCGKL</sequence>
<gene>
    <name evidence="5" type="ORF">OLEA9_A029294</name>
</gene>
<evidence type="ECO:0000313" key="5">
    <source>
        <dbReference type="EMBL" id="CAA3026034.1"/>
    </source>
</evidence>
<accession>A0A8S0V437</accession>
<comment type="similarity">
    <text evidence="3">Belongs to the 3-hydroxybenzoate 6-hydroxylase family.</text>
</comment>
<comment type="caution">
    <text evidence="5">The sequence shown here is derived from an EMBL/GenBank/DDBJ whole genome shotgun (WGS) entry which is preliminary data.</text>
</comment>
<feature type="domain" description="FAD-binding" evidence="4">
    <location>
        <begin position="6"/>
        <end position="326"/>
    </location>
</feature>
<evidence type="ECO:0000313" key="6">
    <source>
        <dbReference type="Proteomes" id="UP000594638"/>
    </source>
</evidence>
<dbReference type="InterPro" id="IPR036188">
    <property type="entry name" value="FAD/NAD-bd_sf"/>
</dbReference>
<keyword evidence="6" id="KW-1185">Reference proteome</keyword>
<reference evidence="5 6" key="1">
    <citation type="submission" date="2019-12" db="EMBL/GenBank/DDBJ databases">
        <authorList>
            <person name="Alioto T."/>
            <person name="Alioto T."/>
            <person name="Gomez Garrido J."/>
        </authorList>
    </citation>
    <scope>NUCLEOTIDE SEQUENCE [LARGE SCALE GENOMIC DNA]</scope>
</reference>
<dbReference type="Gramene" id="OE9A029294T1">
    <property type="protein sequence ID" value="OE9A029294C1"/>
    <property type="gene ID" value="OE9A029294"/>
</dbReference>
<keyword evidence="1" id="KW-0560">Oxidoreductase</keyword>
<dbReference type="SUPFAM" id="SSF51905">
    <property type="entry name" value="FAD/NAD(P)-binding domain"/>
    <property type="match status" value="1"/>
</dbReference>
<keyword evidence="2" id="KW-0503">Monooxygenase</keyword>
<dbReference type="InterPro" id="IPR002938">
    <property type="entry name" value="FAD-bd"/>
</dbReference>
<dbReference type="InterPro" id="IPR044560">
    <property type="entry name" value="MOase"/>
</dbReference>
<dbReference type="GO" id="GO:0071949">
    <property type="term" value="F:FAD binding"/>
    <property type="evidence" value="ECO:0007669"/>
    <property type="project" value="InterPro"/>
</dbReference>
<dbReference type="PANTHER" id="PTHR45934:SF20">
    <property type="entry name" value="MONOOXYGENASE 2-RELATED"/>
    <property type="match status" value="1"/>
</dbReference>
<name>A0A8S0V437_OLEEU</name>
<dbReference type="AlphaFoldDB" id="A0A8S0V437"/>
<evidence type="ECO:0000256" key="2">
    <source>
        <dbReference type="ARBA" id="ARBA00023033"/>
    </source>
</evidence>
<dbReference type="PRINTS" id="PR00420">
    <property type="entry name" value="RNGMNOXGNASE"/>
</dbReference>
<proteinExistence type="inferred from homology"/>
<dbReference type="Gene3D" id="3.50.50.60">
    <property type="entry name" value="FAD/NAD(P)-binding domain"/>
    <property type="match status" value="1"/>
</dbReference>
<dbReference type="PANTHER" id="PTHR45934">
    <property type="entry name" value="FAD/NAD(P)-BINDING OXIDOREDUCTASE FAMILY PROTEIN"/>
    <property type="match status" value="1"/>
</dbReference>